<feature type="transmembrane region" description="Helical" evidence="1">
    <location>
        <begin position="6"/>
        <end position="25"/>
    </location>
</feature>
<dbReference type="Pfam" id="PF07331">
    <property type="entry name" value="TctB"/>
    <property type="match status" value="1"/>
</dbReference>
<feature type="transmembrane region" description="Helical" evidence="1">
    <location>
        <begin position="130"/>
        <end position="150"/>
    </location>
</feature>
<feature type="domain" description="DUF1468" evidence="2">
    <location>
        <begin position="14"/>
        <end position="148"/>
    </location>
</feature>
<dbReference type="InterPro" id="IPR009936">
    <property type="entry name" value="DUF1468"/>
</dbReference>
<gene>
    <name evidence="3" type="ORF">PSM7751_01362</name>
</gene>
<feature type="transmembrane region" description="Helical" evidence="1">
    <location>
        <begin position="37"/>
        <end position="60"/>
    </location>
</feature>
<keyword evidence="1" id="KW-1133">Transmembrane helix</keyword>
<keyword evidence="4" id="KW-1185">Reference proteome</keyword>
<dbReference type="Proteomes" id="UP000193963">
    <property type="component" value="Unassembled WGS sequence"/>
</dbReference>
<evidence type="ECO:0000256" key="1">
    <source>
        <dbReference type="SAM" id="Phobius"/>
    </source>
</evidence>
<evidence type="ECO:0000313" key="3">
    <source>
        <dbReference type="EMBL" id="SLN31635.1"/>
    </source>
</evidence>
<feature type="transmembrane region" description="Helical" evidence="1">
    <location>
        <begin position="105"/>
        <end position="124"/>
    </location>
</feature>
<keyword evidence="1" id="KW-0812">Transmembrane</keyword>
<accession>A0A1X6YUW9</accession>
<dbReference type="EMBL" id="FWFN01000002">
    <property type="protein sequence ID" value="SLN31635.1"/>
    <property type="molecule type" value="Genomic_DNA"/>
</dbReference>
<sequence>MTGKFYATHAALIGIILAISGFITWSAVDARASLDNLVVVAPVASVIALLAVILVAVTLLKPAPTPAEGEAGEAQAKDPGIWGDMLMLAGFGVFCYALTKVGFDLATFLFVWAGVVMSGGKGWWQPPLYAAIFTAALVYGFGSLFPYPMLTLVL</sequence>
<organism evidence="3 4">
    <name type="scientific">Pseudooceanicola marinus</name>
    <dbReference type="NCBI Taxonomy" id="396013"/>
    <lineage>
        <taxon>Bacteria</taxon>
        <taxon>Pseudomonadati</taxon>
        <taxon>Pseudomonadota</taxon>
        <taxon>Alphaproteobacteria</taxon>
        <taxon>Rhodobacterales</taxon>
        <taxon>Paracoccaceae</taxon>
        <taxon>Pseudooceanicola</taxon>
    </lineage>
</organism>
<evidence type="ECO:0000259" key="2">
    <source>
        <dbReference type="Pfam" id="PF07331"/>
    </source>
</evidence>
<dbReference type="OrthoDB" id="8453977at2"/>
<proteinExistence type="predicted"/>
<keyword evidence="1" id="KW-0472">Membrane</keyword>
<evidence type="ECO:0000313" key="4">
    <source>
        <dbReference type="Proteomes" id="UP000193963"/>
    </source>
</evidence>
<dbReference type="RefSeq" id="WP_085887222.1">
    <property type="nucleotide sequence ID" value="NZ_FWFN01000002.1"/>
</dbReference>
<protein>
    <submittedName>
        <fullName evidence="3">Tripartite tricarboxylate transporter TctB family protein</fullName>
    </submittedName>
</protein>
<reference evidence="3 4" key="1">
    <citation type="submission" date="2017-03" db="EMBL/GenBank/DDBJ databases">
        <authorList>
            <person name="Afonso C.L."/>
            <person name="Miller P.J."/>
            <person name="Scott M.A."/>
            <person name="Spackman E."/>
            <person name="Goraichik I."/>
            <person name="Dimitrov K.M."/>
            <person name="Suarez D.L."/>
            <person name="Swayne D.E."/>
        </authorList>
    </citation>
    <scope>NUCLEOTIDE SEQUENCE [LARGE SCALE GENOMIC DNA]</scope>
    <source>
        <strain evidence="3 4">CECT 7751</strain>
    </source>
</reference>
<name>A0A1X6YUW9_9RHOB</name>
<dbReference type="AlphaFoldDB" id="A0A1X6YUW9"/>